<proteinExistence type="predicted"/>
<evidence type="ECO:0000313" key="6">
    <source>
        <dbReference type="Proteomes" id="UP000243591"/>
    </source>
</evidence>
<dbReference type="PANTHER" id="PTHR37813">
    <property type="entry name" value="FELS-2 PROPHAGE PROTEIN"/>
    <property type="match status" value="1"/>
</dbReference>
<feature type="region of interest" description="Disordered" evidence="3">
    <location>
        <begin position="900"/>
        <end position="919"/>
    </location>
</feature>
<dbReference type="SUPFAM" id="SSF53955">
    <property type="entry name" value="Lysozyme-like"/>
    <property type="match status" value="1"/>
</dbReference>
<dbReference type="Gene3D" id="1.10.287.1490">
    <property type="match status" value="1"/>
</dbReference>
<dbReference type="Proteomes" id="UP000243591">
    <property type="component" value="Chromosome"/>
</dbReference>
<feature type="coiled-coil region" evidence="2">
    <location>
        <begin position="74"/>
        <end position="143"/>
    </location>
</feature>
<evidence type="ECO:0000256" key="2">
    <source>
        <dbReference type="SAM" id="Coils"/>
    </source>
</evidence>
<accession>A0A291BW48</accession>
<sequence length="1854" mass="199932">MSNTERIKGMEIALGLDTKGVDEGMAGLKRTLGNVNQEMKANLSAFDKGEQSTKKYEAVITGLTKKMEVQSKMVKQTQGDYKTLQERNKSLNGEIEKSNRVLTESKKRYDDLKKSGTANKTELAAAKKEVSANQKEYTKLNKELQDMPKALNNAEKAVNKEVESFNTLSKRIDGATKAQDKFNKAQAVENSPFTKRSKELEAYSKKLETASEKSAAVGRKMTLGVTTPIVAGFAGATKAVIDYESAFAGVRKTVDATEEQYAEISKTIIDMSKALPASANDIAAVAESAGQLGIERENIAKFSRTIIDLGESTNLTQEQAATEFARFANIMQMSQTKFDRLGSSIVDLGNNFATTESEISSMAMRLAGVGNQIGMSEADVLGLATAMSSVGIEAEAGGTAMSMALKKMQNAVASHSNYSEKIAEAKKNLDGKGLQKFTQELDKSERKLDSFASVAGVTSDEFTKLFNEDPAKALQLYVEGLGKASSNGENLNDVLQDVGIQGIREADTMLRLAGNSKLLGKALDVSTKAWDENSALTNEANERYKTTASKIKVMKNNFVAFGISMGKTFAPVISDATEKVTKFIDRIDNMSDGAKKTTMVVAGTAAAIGPLALGISSVQKVSSFAVGGLSKLNKGLGFLTPSLAGASKEAKAADIGIGGMAKSSKSLLPVITSMGLPIIAATAAVVGLSVAAIAGAKALSKQKAEQEKTAENVRLFGTDVSDATAKAGNSFVTMRDEANTQLIALETASAEKGASISSKIVESYQGMASEVKTQLESLKTETNTVFDSIGAGRGVQSDKFISGAKRNSNSGYDDEIKQVEEAQRKIKELTDKVGGNLQKLSITQQREFDTYTSFIENKTSVFAKNYNDLENLGNSWAKRKGDLDNKTYIEEMNKLKKAKDKTLKESDKSYKKSSDSLQKQLDEDRITQQEYAAAMFALEGDKLSRTEKANAKYITAQSNMASKLKSVKNINLKTLQTLDDATQKYGDGQVQYWDEQTGKIYKTQEDWLAATKKHNEGVMKSSKDLTDKQKENLEIYESNQRNYYMQIGTSVEEAIRYAKEDRDKLESEMTATGQMINKQAIAAKDAYLDGLKSDGEIKKAAEKWGLDLTDTTNKIDLGRYGKKTAKEFFDSFQSGTDEGAAMAKIFFGQKLESMAGKDLSEVGKNNVATLREGLFAGALTLDQIKGTFNGKVMDLFPKDLTNLGKQEVATLNAGLKSGQIDEAELKAKYDGQLKNIFKKDLSSWSKADLATFKSGMSVGITDLGVLSEKYKTTLDSIFSKDISKLSADSMATLKVGIQLGLPGAKEAMDNISGVIKKGAKVDLGSQGKFTMDSLVKAYTSGKINVDTFMKGYQGLMRNKANINLDYQGKQTINSLANGMQSKKAYTDSKALNIKTGIQKNLTFDPWAYAKGQAGSTELGKGLLNKKNKPLDASAEIGKGVIGNFNGIVGGANDLTSSLGGNGKLPLLKFNAWATGTNGALAAAETAWVGDGGKQELIQYANGNMALSPDTPTLTHLPKGSQVFSGEQTEDIFKKFKNFGIAPMYAKGTGASVKDWFSSKIEDIMGFFDKPAELWKKLTSSAFSQTSFKGDSGVNIGNGAEKHAENQSNWLKKLFDGMGGEEPSGAGVTRWAGTVKRALAMNHLPVTPAYVNAWLRQIQSESGGNPRAVQGNIGDINNKTGDLAKGLVQVIGTTFEAYKFPGYNNRLNGLHSLLAGINYAKSRYGAAGMLGVIGKGHGYANGGIVSQHQVAQIAEGNRAEAIIPLHPSKRSRAMQLLKQVKNVLGDEDGGTVVVNNQKNDNSELVALLTQQNALLMKLVNKDNNTYLDSKKLEPAITKQQQSKDTTRNFFKGVTN</sequence>
<keyword evidence="1" id="KW-1188">Viral release from host cell</keyword>
<dbReference type="NCBIfam" id="TIGR01760">
    <property type="entry name" value="tape_meas_TP901"/>
    <property type="match status" value="1"/>
</dbReference>
<dbReference type="Pfam" id="PF10145">
    <property type="entry name" value="PhageMin_Tail"/>
    <property type="match status" value="1"/>
</dbReference>
<evidence type="ECO:0000256" key="1">
    <source>
        <dbReference type="ARBA" id="ARBA00022612"/>
    </source>
</evidence>
<evidence type="ECO:0000256" key="3">
    <source>
        <dbReference type="SAM" id="MobiDB-lite"/>
    </source>
</evidence>
<feature type="coiled-coil region" evidence="2">
    <location>
        <begin position="812"/>
        <end position="839"/>
    </location>
</feature>
<feature type="coiled-coil region" evidence="2">
    <location>
        <begin position="408"/>
        <end position="454"/>
    </location>
</feature>
<dbReference type="CDD" id="cd13402">
    <property type="entry name" value="LT_TF-like"/>
    <property type="match status" value="1"/>
</dbReference>
<dbReference type="KEGG" id="bths:CNY62_02425"/>
<keyword evidence="2" id="KW-0175">Coiled coil</keyword>
<dbReference type="RefSeq" id="WP_096699256.1">
    <property type="nucleotide sequence ID" value="NZ_CP023483.1"/>
</dbReference>
<protein>
    <submittedName>
        <fullName evidence="5">Phage tail tape measure protein</fullName>
    </submittedName>
</protein>
<keyword evidence="6" id="KW-1185">Reference proteome</keyword>
<dbReference type="InterPro" id="IPR010090">
    <property type="entry name" value="Phage_tape_meas"/>
</dbReference>
<name>A0A291BW48_BROTH</name>
<evidence type="ECO:0000259" key="4">
    <source>
        <dbReference type="Pfam" id="PF10145"/>
    </source>
</evidence>
<dbReference type="PANTHER" id="PTHR37813:SF1">
    <property type="entry name" value="FELS-2 PROPHAGE PROTEIN"/>
    <property type="match status" value="1"/>
</dbReference>
<gene>
    <name evidence="5" type="ORF">CNY62_02425</name>
</gene>
<reference evidence="5 6" key="1">
    <citation type="submission" date="2017-09" db="EMBL/GenBank/DDBJ databases">
        <title>Complete Genome Sequences of Two Strains of the Meat Spoilage Bacterium Brochothrix thermosphacta Isolated from Ground Chicken.</title>
        <authorList>
            <person name="Paoli G.C."/>
            <person name="Wijey C."/>
            <person name="Chen C.-Y."/>
            <person name="Nguyen L."/>
            <person name="Yan X."/>
            <person name="Irwin P.L."/>
        </authorList>
    </citation>
    <scope>NUCLEOTIDE SEQUENCE [LARGE SCALE GENOMIC DNA]</scope>
    <source>
        <strain evidence="5 6">BI</strain>
    </source>
</reference>
<organism evidence="5 6">
    <name type="scientific">Brochothrix thermosphacta</name>
    <name type="common">Microbacterium thermosphactum</name>
    <dbReference type="NCBI Taxonomy" id="2756"/>
    <lineage>
        <taxon>Bacteria</taxon>
        <taxon>Bacillati</taxon>
        <taxon>Bacillota</taxon>
        <taxon>Bacilli</taxon>
        <taxon>Bacillales</taxon>
        <taxon>Listeriaceae</taxon>
        <taxon>Brochothrix</taxon>
    </lineage>
</organism>
<evidence type="ECO:0000313" key="5">
    <source>
        <dbReference type="EMBL" id="ATF25340.1"/>
    </source>
</evidence>
<dbReference type="OrthoDB" id="28713at2"/>
<dbReference type="InterPro" id="IPR023346">
    <property type="entry name" value="Lysozyme-like_dom_sf"/>
</dbReference>
<dbReference type="EMBL" id="CP023483">
    <property type="protein sequence ID" value="ATF25340.1"/>
    <property type="molecule type" value="Genomic_DNA"/>
</dbReference>
<feature type="domain" description="Phage tail tape measure protein" evidence="4">
    <location>
        <begin position="266"/>
        <end position="449"/>
    </location>
</feature>